<proteinExistence type="predicted"/>
<feature type="non-terminal residue" evidence="1">
    <location>
        <position position="135"/>
    </location>
</feature>
<dbReference type="EMBL" id="CACRXK020021046">
    <property type="protein sequence ID" value="CAB4035426.1"/>
    <property type="molecule type" value="Genomic_DNA"/>
</dbReference>
<organism evidence="1 2">
    <name type="scientific">Paramuricea clavata</name>
    <name type="common">Red gorgonian</name>
    <name type="synonym">Violescent sea-whip</name>
    <dbReference type="NCBI Taxonomy" id="317549"/>
    <lineage>
        <taxon>Eukaryota</taxon>
        <taxon>Metazoa</taxon>
        <taxon>Cnidaria</taxon>
        <taxon>Anthozoa</taxon>
        <taxon>Octocorallia</taxon>
        <taxon>Malacalcyonacea</taxon>
        <taxon>Plexauridae</taxon>
        <taxon>Paramuricea</taxon>
    </lineage>
</organism>
<name>A0A7D9JUI5_PARCT</name>
<accession>A0A7D9JUI5</accession>
<gene>
    <name evidence="1" type="ORF">PACLA_8A086928</name>
</gene>
<sequence length="135" mass="15491">MNRFLRLLRPISASIDALCNVKHRTNLGYKREKNPSIYKSTFKVSVRQISSVNKFGENDRDSLYDRFSILGFLAPIFAFSITKLVAGENEQDEDDSTWHKDNLKRNITGKFSRTSSVHVNISKNEVHQVGEKTAR</sequence>
<dbReference type="Proteomes" id="UP001152795">
    <property type="component" value="Unassembled WGS sequence"/>
</dbReference>
<reference evidence="1" key="1">
    <citation type="submission" date="2020-04" db="EMBL/GenBank/DDBJ databases">
        <authorList>
            <person name="Alioto T."/>
            <person name="Alioto T."/>
            <person name="Gomez Garrido J."/>
        </authorList>
    </citation>
    <scope>NUCLEOTIDE SEQUENCE</scope>
    <source>
        <strain evidence="1">A484AB</strain>
    </source>
</reference>
<evidence type="ECO:0000313" key="1">
    <source>
        <dbReference type="EMBL" id="CAB4035426.1"/>
    </source>
</evidence>
<protein>
    <submittedName>
        <fullName evidence="1">Uncharacterized protein</fullName>
    </submittedName>
</protein>
<keyword evidence="2" id="KW-1185">Reference proteome</keyword>
<dbReference type="AlphaFoldDB" id="A0A7D9JUI5"/>
<comment type="caution">
    <text evidence="1">The sequence shown here is derived from an EMBL/GenBank/DDBJ whole genome shotgun (WGS) entry which is preliminary data.</text>
</comment>
<evidence type="ECO:0000313" key="2">
    <source>
        <dbReference type="Proteomes" id="UP001152795"/>
    </source>
</evidence>